<dbReference type="EMBL" id="JAPWTJ010000117">
    <property type="protein sequence ID" value="KAJ8982567.1"/>
    <property type="molecule type" value="Genomic_DNA"/>
</dbReference>
<feature type="transmembrane region" description="Helical" evidence="4">
    <location>
        <begin position="246"/>
        <end position="271"/>
    </location>
</feature>
<feature type="transmembrane region" description="Helical" evidence="4">
    <location>
        <begin position="216"/>
        <end position="240"/>
    </location>
</feature>
<dbReference type="InterPro" id="IPR032098">
    <property type="entry name" value="Acyltransf_C"/>
</dbReference>
<dbReference type="Proteomes" id="UP001162164">
    <property type="component" value="Unassembled WGS sequence"/>
</dbReference>
<evidence type="ECO:0000259" key="5">
    <source>
        <dbReference type="Pfam" id="PF16076"/>
    </source>
</evidence>
<keyword evidence="4" id="KW-1133">Transmembrane helix</keyword>
<accession>A0ABQ9JZ11</accession>
<evidence type="ECO:0000256" key="1">
    <source>
        <dbReference type="ARBA" id="ARBA00008655"/>
    </source>
</evidence>
<dbReference type="Pfam" id="PF16076">
    <property type="entry name" value="Acyltransf_C"/>
    <property type="match status" value="1"/>
</dbReference>
<protein>
    <recommendedName>
        <fullName evidence="5">Acyltransferase C-terminal domain-containing protein</fullName>
    </recommendedName>
</protein>
<feature type="transmembrane region" description="Helical" evidence="4">
    <location>
        <begin position="6"/>
        <end position="30"/>
    </location>
</feature>
<evidence type="ECO:0000256" key="4">
    <source>
        <dbReference type="SAM" id="Phobius"/>
    </source>
</evidence>
<evidence type="ECO:0000313" key="6">
    <source>
        <dbReference type="EMBL" id="KAJ8982567.1"/>
    </source>
</evidence>
<keyword evidence="4" id="KW-0812">Transmembrane</keyword>
<evidence type="ECO:0000313" key="7">
    <source>
        <dbReference type="Proteomes" id="UP001162164"/>
    </source>
</evidence>
<keyword evidence="2" id="KW-0808">Transferase</keyword>
<gene>
    <name evidence="6" type="ORF">NQ317_005038</name>
</gene>
<evidence type="ECO:0000256" key="3">
    <source>
        <dbReference type="ARBA" id="ARBA00023315"/>
    </source>
</evidence>
<evidence type="ECO:0000256" key="2">
    <source>
        <dbReference type="ARBA" id="ARBA00022679"/>
    </source>
</evidence>
<keyword evidence="7" id="KW-1185">Reference proteome</keyword>
<keyword evidence="4" id="KW-0472">Membrane</keyword>
<sequence>MAAVIGWLYCFLWYTSILAGYACLFCPFVARYLHFQQAISLYNGYIIHLLAILSHDKVVIEKYIDYVVSNSYKHSLLVFPEGTDFTENTKKSSDNFAERNHLQKYDHVLHPRTTGFIFLTHQLLSKNSLDAVYDVTLVYPDIVPQNEKVLLSGRFPKVVKVHFARYSKSVLPKTEKGLKEFLEKRWLDKERTIKEFKATGNFLHGKILRSQRRWELYLALIFWSLLPYFTLYIFIVVGWFRSIVIAHTLFLVVLNFASGGFQNFEIALYNFKKFK</sequence>
<feature type="domain" description="Acyltransferase C-terminal" evidence="5">
    <location>
        <begin position="150"/>
        <end position="223"/>
    </location>
</feature>
<name>A0ABQ9JZ11_9CUCU</name>
<reference evidence="6" key="1">
    <citation type="journal article" date="2023" name="Insect Mol. Biol.">
        <title>Genome sequencing provides insights into the evolution of gene families encoding plant cell wall-degrading enzymes in longhorned beetles.</title>
        <authorList>
            <person name="Shin N.R."/>
            <person name="Okamura Y."/>
            <person name="Kirsch R."/>
            <person name="Pauchet Y."/>
        </authorList>
    </citation>
    <scope>NUCLEOTIDE SEQUENCE</scope>
    <source>
        <strain evidence="6">MMC_N1</strain>
    </source>
</reference>
<comment type="caution">
    <text evidence="6">The sequence shown here is derived from an EMBL/GenBank/DDBJ whole genome shotgun (WGS) entry which is preliminary data.</text>
</comment>
<keyword evidence="3" id="KW-0012">Acyltransferase</keyword>
<dbReference type="PANTHER" id="PTHR10983">
    <property type="entry name" value="1-ACYLGLYCEROL-3-PHOSPHATE ACYLTRANSFERASE-RELATED"/>
    <property type="match status" value="1"/>
</dbReference>
<organism evidence="6 7">
    <name type="scientific">Molorchus minor</name>
    <dbReference type="NCBI Taxonomy" id="1323400"/>
    <lineage>
        <taxon>Eukaryota</taxon>
        <taxon>Metazoa</taxon>
        <taxon>Ecdysozoa</taxon>
        <taxon>Arthropoda</taxon>
        <taxon>Hexapoda</taxon>
        <taxon>Insecta</taxon>
        <taxon>Pterygota</taxon>
        <taxon>Neoptera</taxon>
        <taxon>Endopterygota</taxon>
        <taxon>Coleoptera</taxon>
        <taxon>Polyphaga</taxon>
        <taxon>Cucujiformia</taxon>
        <taxon>Chrysomeloidea</taxon>
        <taxon>Cerambycidae</taxon>
        <taxon>Lamiinae</taxon>
        <taxon>Monochamini</taxon>
        <taxon>Molorchus</taxon>
    </lineage>
</organism>
<dbReference type="PANTHER" id="PTHR10983:SF16">
    <property type="entry name" value="LYSOCARDIOLIPIN ACYLTRANSFERASE 1"/>
    <property type="match status" value="1"/>
</dbReference>
<comment type="similarity">
    <text evidence="1">Belongs to the 1-acyl-sn-glycerol-3-phosphate acyltransferase family.</text>
</comment>
<proteinExistence type="inferred from homology"/>
<dbReference type="CDD" id="cd07990">
    <property type="entry name" value="LPLAT_LCLAT1-like"/>
    <property type="match status" value="1"/>
</dbReference>